<name>A0A8J3MU18_9CHLR</name>
<dbReference type="InterPro" id="IPR012550">
    <property type="entry name" value="DUF1706"/>
</dbReference>
<dbReference type="AlphaFoldDB" id="A0A8J3MU18"/>
<organism evidence="1 2">
    <name type="scientific">Ktedonospora formicarum</name>
    <dbReference type="NCBI Taxonomy" id="2778364"/>
    <lineage>
        <taxon>Bacteria</taxon>
        <taxon>Bacillati</taxon>
        <taxon>Chloroflexota</taxon>
        <taxon>Ktedonobacteria</taxon>
        <taxon>Ktedonobacterales</taxon>
        <taxon>Ktedonobacteraceae</taxon>
        <taxon>Ktedonospora</taxon>
    </lineage>
</organism>
<evidence type="ECO:0000313" key="2">
    <source>
        <dbReference type="Proteomes" id="UP000612362"/>
    </source>
</evidence>
<dbReference type="EMBL" id="BNJF01000002">
    <property type="protein sequence ID" value="GHO46496.1"/>
    <property type="molecule type" value="Genomic_DNA"/>
</dbReference>
<comment type="caution">
    <text evidence="1">The sequence shown here is derived from an EMBL/GenBank/DDBJ whole genome shotgun (WGS) entry which is preliminary data.</text>
</comment>
<keyword evidence="2" id="KW-1185">Reference proteome</keyword>
<proteinExistence type="predicted"/>
<dbReference type="Proteomes" id="UP000612362">
    <property type="component" value="Unassembled WGS sequence"/>
</dbReference>
<reference evidence="1" key="1">
    <citation type="submission" date="2020-10" db="EMBL/GenBank/DDBJ databases">
        <title>Taxonomic study of unclassified bacteria belonging to the class Ktedonobacteria.</title>
        <authorList>
            <person name="Yabe S."/>
            <person name="Wang C.M."/>
            <person name="Zheng Y."/>
            <person name="Sakai Y."/>
            <person name="Cavaletti L."/>
            <person name="Monciardini P."/>
            <person name="Donadio S."/>
        </authorList>
    </citation>
    <scope>NUCLEOTIDE SEQUENCE</scope>
    <source>
        <strain evidence="1">SOSP1-1</strain>
    </source>
</reference>
<dbReference type="SUPFAM" id="SSF109854">
    <property type="entry name" value="DinB/YfiT-like putative metalloenzymes"/>
    <property type="match status" value="1"/>
</dbReference>
<evidence type="ECO:0008006" key="3">
    <source>
        <dbReference type="Google" id="ProtNLM"/>
    </source>
</evidence>
<protein>
    <recommendedName>
        <fullName evidence="3">ClbS/DfsB family four-helix bundle protein</fullName>
    </recommendedName>
</protein>
<dbReference type="Gene3D" id="1.20.120.450">
    <property type="entry name" value="dinb family like domain"/>
    <property type="match status" value="1"/>
</dbReference>
<evidence type="ECO:0000313" key="1">
    <source>
        <dbReference type="EMBL" id="GHO46496.1"/>
    </source>
</evidence>
<gene>
    <name evidence="1" type="ORF">KSX_46590</name>
</gene>
<dbReference type="RefSeq" id="WP_220195870.1">
    <property type="nucleotide sequence ID" value="NZ_BNJF01000002.1"/>
</dbReference>
<dbReference type="Pfam" id="PF08020">
    <property type="entry name" value="DUF1706"/>
    <property type="match status" value="1"/>
</dbReference>
<sequence length="167" mass="19041">MSEPHKPADKAALLASIRVGYDQFEALLDSLSEEEMVISGVNDSWSIKDNIAHLAAWQTYHATRMEAFLDRGEEPPDPAPGLDTEDTINTYFYEKNKGRSLADVLADFRSAYQRVFAATEALSWEDLNGPFPWYNNDIPVGAYTMGNTIEHYEEHGEIIRRWLEARR</sequence>
<accession>A0A8J3MU18</accession>
<dbReference type="InterPro" id="IPR034660">
    <property type="entry name" value="DinB/YfiT-like"/>
</dbReference>